<evidence type="ECO:0000313" key="3">
    <source>
        <dbReference type="Proteomes" id="UP000823775"/>
    </source>
</evidence>
<feature type="compositionally biased region" description="Basic residues" evidence="1">
    <location>
        <begin position="1"/>
        <end position="10"/>
    </location>
</feature>
<sequence length="121" mass="13066">MNLKPVRRGSKAGSLPGARHRPSNAMPGAQQSSSQHYGMREAVLSRRSGAHDAARAQHGWNMFPTSTRKRNFKRCGLSVITLSLVPSLDWGAPTDVAVDAPTWALAFTLVVRVLSVSDVSN</sequence>
<keyword evidence="3" id="KW-1185">Reference proteome</keyword>
<evidence type="ECO:0000256" key="1">
    <source>
        <dbReference type="SAM" id="MobiDB-lite"/>
    </source>
</evidence>
<protein>
    <submittedName>
        <fullName evidence="2">Uncharacterized protein</fullName>
    </submittedName>
</protein>
<gene>
    <name evidence="2" type="ORF">HAX54_007996</name>
</gene>
<name>A0ABS8TF57_DATST</name>
<evidence type="ECO:0000313" key="2">
    <source>
        <dbReference type="EMBL" id="MCD7469157.1"/>
    </source>
</evidence>
<dbReference type="Proteomes" id="UP000823775">
    <property type="component" value="Unassembled WGS sequence"/>
</dbReference>
<comment type="caution">
    <text evidence="2">The sequence shown here is derived from an EMBL/GenBank/DDBJ whole genome shotgun (WGS) entry which is preliminary data.</text>
</comment>
<feature type="region of interest" description="Disordered" evidence="1">
    <location>
        <begin position="1"/>
        <end position="55"/>
    </location>
</feature>
<proteinExistence type="predicted"/>
<organism evidence="2 3">
    <name type="scientific">Datura stramonium</name>
    <name type="common">Jimsonweed</name>
    <name type="synonym">Common thornapple</name>
    <dbReference type="NCBI Taxonomy" id="4076"/>
    <lineage>
        <taxon>Eukaryota</taxon>
        <taxon>Viridiplantae</taxon>
        <taxon>Streptophyta</taxon>
        <taxon>Embryophyta</taxon>
        <taxon>Tracheophyta</taxon>
        <taxon>Spermatophyta</taxon>
        <taxon>Magnoliopsida</taxon>
        <taxon>eudicotyledons</taxon>
        <taxon>Gunneridae</taxon>
        <taxon>Pentapetalae</taxon>
        <taxon>asterids</taxon>
        <taxon>lamiids</taxon>
        <taxon>Solanales</taxon>
        <taxon>Solanaceae</taxon>
        <taxon>Solanoideae</taxon>
        <taxon>Datureae</taxon>
        <taxon>Datura</taxon>
    </lineage>
</organism>
<accession>A0ABS8TF57</accession>
<dbReference type="EMBL" id="JACEIK010001411">
    <property type="protein sequence ID" value="MCD7469157.1"/>
    <property type="molecule type" value="Genomic_DNA"/>
</dbReference>
<reference evidence="2 3" key="1">
    <citation type="journal article" date="2021" name="BMC Genomics">
        <title>Datura genome reveals duplications of psychoactive alkaloid biosynthetic genes and high mutation rate following tissue culture.</title>
        <authorList>
            <person name="Rajewski A."/>
            <person name="Carter-House D."/>
            <person name="Stajich J."/>
            <person name="Litt A."/>
        </authorList>
    </citation>
    <scope>NUCLEOTIDE SEQUENCE [LARGE SCALE GENOMIC DNA]</scope>
    <source>
        <strain evidence="2">AR-01</strain>
    </source>
</reference>